<dbReference type="GO" id="GO:0043093">
    <property type="term" value="P:FtsZ-dependent cytokinesis"/>
    <property type="evidence" value="ECO:0007669"/>
    <property type="project" value="UniProtKB-UniRule"/>
</dbReference>
<dbReference type="EMBL" id="AAOF01000005">
    <property type="protein sequence ID" value="EAR21842.1"/>
    <property type="molecule type" value="Genomic_DNA"/>
</dbReference>
<dbReference type="InterPro" id="IPR036138">
    <property type="entry name" value="PBP_dimer_sf"/>
</dbReference>
<dbReference type="SUPFAM" id="SSF56601">
    <property type="entry name" value="beta-lactamase/transpeptidase-like"/>
    <property type="match status" value="1"/>
</dbReference>
<protein>
    <recommendedName>
        <fullName evidence="16">Peptidoglycan D,D-transpeptidase FtsI</fullName>
        <ecNumber evidence="16">3.4.16.4</ecNumber>
    </recommendedName>
    <alternativeName>
        <fullName evidence="16">Penicillin-binding protein 3</fullName>
        <shortName evidence="16">PBP-3</shortName>
    </alternativeName>
</protein>
<dbReference type="InterPro" id="IPR037532">
    <property type="entry name" value="FtsI_transpept"/>
</dbReference>
<dbReference type="InterPro" id="IPR050515">
    <property type="entry name" value="Beta-lactam/transpept"/>
</dbReference>
<dbReference type="AlphaFoldDB" id="A4BQJ2"/>
<dbReference type="InterPro" id="IPR001460">
    <property type="entry name" value="PCN-bd_Tpept"/>
</dbReference>
<evidence type="ECO:0000256" key="8">
    <source>
        <dbReference type="ARBA" id="ARBA00022801"/>
    </source>
</evidence>
<keyword evidence="20" id="KW-1185">Reference proteome</keyword>
<accession>A4BQJ2</accession>
<dbReference type="GO" id="GO:0009252">
    <property type="term" value="P:peptidoglycan biosynthetic process"/>
    <property type="evidence" value="ECO:0007669"/>
    <property type="project" value="UniProtKB-UniRule"/>
</dbReference>
<sequence length="575" mass="62484">MIRHALDSKPQPLSRWRPVALMCCFIGFAGALLWRAVDLQVLNRDFLLNQGAARFLRDVEIPAHRGVIRDRNGEPLAISTPVDSVWADPSDLLLASRDKIARLAQLLQLDAERLRADLRARQDREFVYLRRRITPTLGQEVVDLRLPGVALQREYRRFYPAGEVAGQLVGFTNVDDVGQEGVELAFNNWLRGEPGAKRVIKDRLGRVIEDIERLREPKPGHALVLSVDRRLQYIAYRALKAAVRKHGARSGSLVLLDARTGEVLAMVNQPAFNPNDRAELIPSHYRNRAVTDAFEPGSSLKPFTIAAALDSGRFAPHSLVDTTPGVLRVASDTVHDVRNYGVIDVMTVIEKSSNVGAAKIALDLKPGTVWRMLGRVGFGRSTGSGFPGEAGGYLSGRPPRYPIDRATLAFGYGVSATALQLAQAYTAIANDGRLLPVSLLRVNNAPAGQSVISARSARAVRSMMEQVVSSEGTAPKAAIPGYRIAGKTGTVKKSASGGYSDRRYAALFVGIAPASAPRFVCAVIINEPTGKPYYGGLVAAPIFRHVIEGALRLRNVPPDGRLRQPALLAAGEMTP</sequence>
<dbReference type="EC" id="3.4.16.4" evidence="16"/>
<dbReference type="Gene3D" id="3.30.450.330">
    <property type="match status" value="1"/>
</dbReference>
<dbReference type="STRING" id="314278.NB231_05626"/>
<dbReference type="InterPro" id="IPR012338">
    <property type="entry name" value="Beta-lactam/transpept-like"/>
</dbReference>
<dbReference type="Gene3D" id="3.40.710.10">
    <property type="entry name" value="DD-peptidase/beta-lactamase superfamily"/>
    <property type="match status" value="1"/>
</dbReference>
<dbReference type="eggNOG" id="COG0768">
    <property type="taxonomic scope" value="Bacteria"/>
</dbReference>
<keyword evidence="9 16" id="KW-0133">Cell shape</keyword>
<comment type="caution">
    <text evidence="19">The sequence shown here is derived from an EMBL/GenBank/DDBJ whole genome shotgun (WGS) entry which is preliminary data.</text>
</comment>
<keyword evidence="15 16" id="KW-0961">Cell wall biogenesis/degradation</keyword>
<evidence type="ECO:0000256" key="13">
    <source>
        <dbReference type="ARBA" id="ARBA00023210"/>
    </source>
</evidence>
<keyword evidence="10 16" id="KW-0573">Peptidoglycan synthesis</keyword>
<feature type="domain" description="Penicillin-binding protein dimerisation" evidence="18">
    <location>
        <begin position="61"/>
        <end position="211"/>
    </location>
</feature>
<proteinExistence type="inferred from homology"/>
<evidence type="ECO:0000313" key="19">
    <source>
        <dbReference type="EMBL" id="EAR21842.1"/>
    </source>
</evidence>
<dbReference type="GO" id="GO:0006508">
    <property type="term" value="P:proteolysis"/>
    <property type="evidence" value="ECO:0007669"/>
    <property type="project" value="UniProtKB-KW"/>
</dbReference>
<evidence type="ECO:0000256" key="3">
    <source>
        <dbReference type="ARBA" id="ARBA00022519"/>
    </source>
</evidence>
<dbReference type="PANTHER" id="PTHR30627:SF1">
    <property type="entry name" value="PEPTIDOGLYCAN D,D-TRANSPEPTIDASE FTSI"/>
    <property type="match status" value="1"/>
</dbReference>
<dbReference type="InterPro" id="IPR005311">
    <property type="entry name" value="PBP_dimer"/>
</dbReference>
<dbReference type="GO" id="GO:0008360">
    <property type="term" value="P:regulation of cell shape"/>
    <property type="evidence" value="ECO:0007669"/>
    <property type="project" value="UniProtKB-KW"/>
</dbReference>
<dbReference type="GO" id="GO:0008955">
    <property type="term" value="F:peptidoglycan glycosyltransferase activity"/>
    <property type="evidence" value="ECO:0007669"/>
    <property type="project" value="InterPro"/>
</dbReference>
<keyword evidence="13 16" id="KW-0717">Septation</keyword>
<dbReference type="RefSeq" id="WP_005000418.1">
    <property type="nucleotide sequence ID" value="NZ_CH672427.1"/>
</dbReference>
<keyword evidence="14 16" id="KW-0131">Cell cycle</keyword>
<keyword evidence="5 16" id="KW-0121">Carboxypeptidase</keyword>
<dbReference type="HAMAP" id="MF_02080">
    <property type="entry name" value="FtsI_transpept"/>
    <property type="match status" value="1"/>
</dbReference>
<dbReference type="SUPFAM" id="SSF56519">
    <property type="entry name" value="Penicillin binding protein dimerisation domain"/>
    <property type="match status" value="1"/>
</dbReference>
<evidence type="ECO:0000256" key="7">
    <source>
        <dbReference type="ARBA" id="ARBA00022692"/>
    </source>
</evidence>
<keyword evidence="3 16" id="KW-0997">Cell inner membrane</keyword>
<dbReference type="PANTHER" id="PTHR30627">
    <property type="entry name" value="PEPTIDOGLYCAN D,D-TRANSPEPTIDASE"/>
    <property type="match status" value="1"/>
</dbReference>
<keyword evidence="8 16" id="KW-0378">Hydrolase</keyword>
<keyword evidence="2 16" id="KW-1003">Cell membrane</keyword>
<dbReference type="GO" id="GO:0009002">
    <property type="term" value="F:serine-type D-Ala-D-Ala carboxypeptidase activity"/>
    <property type="evidence" value="ECO:0007669"/>
    <property type="project" value="UniProtKB-UniRule"/>
</dbReference>
<keyword evidence="19" id="KW-0808">Transferase</keyword>
<evidence type="ECO:0000256" key="12">
    <source>
        <dbReference type="ARBA" id="ARBA00023136"/>
    </source>
</evidence>
<evidence type="ECO:0000256" key="6">
    <source>
        <dbReference type="ARBA" id="ARBA00022670"/>
    </source>
</evidence>
<feature type="transmembrane region" description="Helical" evidence="16">
    <location>
        <begin position="20"/>
        <end position="37"/>
    </location>
</feature>
<keyword evidence="4 16" id="KW-0132">Cell division</keyword>
<keyword evidence="12 16" id="KW-0472">Membrane</keyword>
<organism evidence="19 20">
    <name type="scientific">Nitrococcus mobilis Nb-231</name>
    <dbReference type="NCBI Taxonomy" id="314278"/>
    <lineage>
        <taxon>Bacteria</taxon>
        <taxon>Pseudomonadati</taxon>
        <taxon>Pseudomonadota</taxon>
        <taxon>Gammaproteobacteria</taxon>
        <taxon>Chromatiales</taxon>
        <taxon>Ectothiorhodospiraceae</taxon>
        <taxon>Nitrococcus</taxon>
    </lineage>
</organism>
<gene>
    <name evidence="16" type="primary">ftsI</name>
    <name evidence="19" type="ORF">NB231_05626</name>
</gene>
<comment type="pathway">
    <text evidence="16">Cell wall biogenesis; peptidoglycan biosynthesis.</text>
</comment>
<dbReference type="Pfam" id="PF00905">
    <property type="entry name" value="Transpeptidase"/>
    <property type="match status" value="1"/>
</dbReference>
<keyword evidence="11 16" id="KW-1133">Transmembrane helix</keyword>
<keyword evidence="6 16" id="KW-0645">Protease</keyword>
<evidence type="ECO:0000256" key="9">
    <source>
        <dbReference type="ARBA" id="ARBA00022960"/>
    </source>
</evidence>
<dbReference type="Gene3D" id="3.90.1310.10">
    <property type="entry name" value="Penicillin-binding protein 2a (Domain 2)"/>
    <property type="match status" value="1"/>
</dbReference>
<evidence type="ECO:0000256" key="15">
    <source>
        <dbReference type="ARBA" id="ARBA00023316"/>
    </source>
</evidence>
<dbReference type="GO" id="GO:0005886">
    <property type="term" value="C:plasma membrane"/>
    <property type="evidence" value="ECO:0007669"/>
    <property type="project" value="UniProtKB-SubCell"/>
</dbReference>
<evidence type="ECO:0000256" key="11">
    <source>
        <dbReference type="ARBA" id="ARBA00022989"/>
    </source>
</evidence>
<evidence type="ECO:0000259" key="18">
    <source>
        <dbReference type="Pfam" id="PF03717"/>
    </source>
</evidence>
<evidence type="ECO:0000259" key="17">
    <source>
        <dbReference type="Pfam" id="PF00905"/>
    </source>
</evidence>
<evidence type="ECO:0000256" key="14">
    <source>
        <dbReference type="ARBA" id="ARBA00023306"/>
    </source>
</evidence>
<dbReference type="Pfam" id="PF03717">
    <property type="entry name" value="PBP_dimer"/>
    <property type="match status" value="1"/>
</dbReference>
<dbReference type="UniPathway" id="UPA00219"/>
<evidence type="ECO:0000256" key="10">
    <source>
        <dbReference type="ARBA" id="ARBA00022984"/>
    </source>
</evidence>
<feature type="active site" description="Acyl-ester intermediate" evidence="16">
    <location>
        <position position="298"/>
    </location>
</feature>
<comment type="function">
    <text evidence="16">Catalyzes cross-linking of the peptidoglycan cell wall at the division septum.</text>
</comment>
<evidence type="ECO:0000256" key="2">
    <source>
        <dbReference type="ARBA" id="ARBA00022475"/>
    </source>
</evidence>
<keyword evidence="7 16" id="KW-0812">Transmembrane</keyword>
<evidence type="ECO:0000256" key="1">
    <source>
        <dbReference type="ARBA" id="ARBA00004370"/>
    </source>
</evidence>
<feature type="domain" description="Penicillin-binding protein transpeptidase" evidence="17">
    <location>
        <begin position="251"/>
        <end position="548"/>
    </location>
</feature>
<dbReference type="Proteomes" id="UP000003374">
    <property type="component" value="Unassembled WGS sequence"/>
</dbReference>
<comment type="catalytic activity">
    <reaction evidence="16">
        <text>Preferential cleavage: (Ac)2-L-Lys-D-Ala-|-D-Ala. Also transpeptidation of peptidyl-alanyl moieties that are N-acyl substituents of D-alanine.</text>
        <dbReference type="EC" id="3.4.16.4"/>
    </reaction>
</comment>
<dbReference type="GO" id="GO:0000917">
    <property type="term" value="P:division septum assembly"/>
    <property type="evidence" value="ECO:0007669"/>
    <property type="project" value="UniProtKB-KW"/>
</dbReference>
<evidence type="ECO:0000256" key="5">
    <source>
        <dbReference type="ARBA" id="ARBA00022645"/>
    </source>
</evidence>
<dbReference type="GO" id="GO:0008658">
    <property type="term" value="F:penicillin binding"/>
    <property type="evidence" value="ECO:0007669"/>
    <property type="project" value="InterPro"/>
</dbReference>
<name>A4BQJ2_9GAMM</name>
<comment type="subcellular location">
    <subcellularLocation>
        <location evidence="16">Cell inner membrane</location>
        <topology evidence="16">Single-pass membrane protein</topology>
    </subcellularLocation>
    <subcellularLocation>
        <location evidence="1">Membrane</location>
    </subcellularLocation>
</comment>
<evidence type="ECO:0000256" key="16">
    <source>
        <dbReference type="HAMAP-Rule" id="MF_02080"/>
    </source>
</evidence>
<reference evidence="19 20" key="1">
    <citation type="submission" date="2006-02" db="EMBL/GenBank/DDBJ databases">
        <authorList>
            <person name="Waterbury J."/>
            <person name="Ferriera S."/>
            <person name="Johnson J."/>
            <person name="Kravitz S."/>
            <person name="Halpern A."/>
            <person name="Remington K."/>
            <person name="Beeson K."/>
            <person name="Tran B."/>
            <person name="Rogers Y.-H."/>
            <person name="Friedman R."/>
            <person name="Venter J.C."/>
        </authorList>
    </citation>
    <scope>NUCLEOTIDE SEQUENCE [LARGE SCALE GENOMIC DNA]</scope>
    <source>
        <strain evidence="19 20">Nb-231</strain>
    </source>
</reference>
<dbReference type="GO" id="GO:0071555">
    <property type="term" value="P:cell wall organization"/>
    <property type="evidence" value="ECO:0007669"/>
    <property type="project" value="UniProtKB-KW"/>
</dbReference>
<dbReference type="HOGENOM" id="CLU_009289_6_2_6"/>
<evidence type="ECO:0000256" key="4">
    <source>
        <dbReference type="ARBA" id="ARBA00022618"/>
    </source>
</evidence>
<comment type="similarity">
    <text evidence="16">Belongs to the transpeptidase family. FtsI subfamily.</text>
</comment>
<evidence type="ECO:0000313" key="20">
    <source>
        <dbReference type="Proteomes" id="UP000003374"/>
    </source>
</evidence>